<reference evidence="1 2" key="1">
    <citation type="submission" date="2014-06" db="EMBL/GenBank/DDBJ databases">
        <authorList>
            <person name="Swart Estienne"/>
        </authorList>
    </citation>
    <scope>NUCLEOTIDE SEQUENCE [LARGE SCALE GENOMIC DNA]</scope>
    <source>
        <strain evidence="1 2">130c</strain>
    </source>
</reference>
<sequence>MKRIFNQEESLGEYFVLPTKNLKLSLKSQPMNSIQVLKDQDIAIINSGQKVLIFKLYQGLINGDSGLIECYNSLDLMKISNFKIHFNKSGGHQHPKYMQLVMDSNLQESNIDNVPLIKKIHFLNRNQEISYRDQKLKEQRLLDKGFCMLLQNGQCVISQNKNEKAYLNDELWNPNYQYLVIFDVESEIFKKKFLDLIDNHEIFVSFNLLAVKLYNSEAFIFLTSENYLMLFKEDKLIFAFQFKSDLRRQVTGKNYLQNSFEASDNFVKQSSKILYKVKSILSPITVINKLDQENNQIRVLATTLDNQNIYLAFDPINKEMRELKIVLNKLAINSFQLNKVSSIQIGDLALVSLILCLLLTNRLLNLNIWSTL</sequence>
<dbReference type="EMBL" id="CCKQ01018581">
    <property type="protein sequence ID" value="CDW90554.1"/>
    <property type="molecule type" value="Genomic_DNA"/>
</dbReference>
<organism evidence="1 2">
    <name type="scientific">Stylonychia lemnae</name>
    <name type="common">Ciliate</name>
    <dbReference type="NCBI Taxonomy" id="5949"/>
    <lineage>
        <taxon>Eukaryota</taxon>
        <taxon>Sar</taxon>
        <taxon>Alveolata</taxon>
        <taxon>Ciliophora</taxon>
        <taxon>Intramacronucleata</taxon>
        <taxon>Spirotrichea</taxon>
        <taxon>Stichotrichia</taxon>
        <taxon>Sporadotrichida</taxon>
        <taxon>Oxytrichidae</taxon>
        <taxon>Stylonychinae</taxon>
        <taxon>Stylonychia</taxon>
    </lineage>
</organism>
<keyword evidence="2" id="KW-1185">Reference proteome</keyword>
<protein>
    <submittedName>
        <fullName evidence="1">Uncharacterized protein</fullName>
    </submittedName>
</protein>
<dbReference type="OrthoDB" id="10672699at2759"/>
<dbReference type="AlphaFoldDB" id="A0A078B832"/>
<evidence type="ECO:0000313" key="1">
    <source>
        <dbReference type="EMBL" id="CDW90554.1"/>
    </source>
</evidence>
<gene>
    <name evidence="1" type="primary">Contig12663.g13513</name>
    <name evidence="1" type="ORF">STYLEM_19698</name>
</gene>
<dbReference type="Proteomes" id="UP000039865">
    <property type="component" value="Unassembled WGS sequence"/>
</dbReference>
<evidence type="ECO:0000313" key="2">
    <source>
        <dbReference type="Proteomes" id="UP000039865"/>
    </source>
</evidence>
<accession>A0A078B832</accession>
<proteinExistence type="predicted"/>
<name>A0A078B832_STYLE</name>
<dbReference type="InParanoid" id="A0A078B832"/>